<dbReference type="Pfam" id="PF07393">
    <property type="entry name" value="Sec10_HB"/>
    <property type="match status" value="1"/>
</dbReference>
<organism evidence="2 4">
    <name type="scientific">Cyberlindnera jadinii (strain ATCC 18201 / CBS 1600 / BCRC 20928 / JCM 3617 / NBRC 0987 / NRRL Y-1542)</name>
    <name type="common">Torula yeast</name>
    <name type="synonym">Candida utilis</name>
    <dbReference type="NCBI Taxonomy" id="983966"/>
    <lineage>
        <taxon>Eukaryota</taxon>
        <taxon>Fungi</taxon>
        <taxon>Dikarya</taxon>
        <taxon>Ascomycota</taxon>
        <taxon>Saccharomycotina</taxon>
        <taxon>Saccharomycetes</taxon>
        <taxon>Phaffomycetales</taxon>
        <taxon>Phaffomycetaceae</taxon>
        <taxon>Cyberlindnera</taxon>
    </lineage>
</organism>
<dbReference type="OMA" id="SNHCFLL"/>
<dbReference type="RefSeq" id="XP_020069860.1">
    <property type="nucleotide sequence ID" value="XM_020212786.1"/>
</dbReference>
<dbReference type="EMBL" id="CDQK01000003">
    <property type="protein sequence ID" value="CEP22162.1"/>
    <property type="molecule type" value="Genomic_DNA"/>
</dbReference>
<dbReference type="PANTHER" id="PTHR12100">
    <property type="entry name" value="SEC10"/>
    <property type="match status" value="1"/>
</dbReference>
<evidence type="ECO:0000259" key="1">
    <source>
        <dbReference type="Pfam" id="PF07393"/>
    </source>
</evidence>
<reference evidence="4" key="2">
    <citation type="journal article" date="2015" name="J. Biotechnol.">
        <title>The structure of the Cyberlindnera jadinii genome and its relation to Candida utilis analyzed by the occurrence of single nucleotide polymorphisms.</title>
        <authorList>
            <person name="Rupp O."/>
            <person name="Brinkrolf K."/>
            <person name="Buerth C."/>
            <person name="Kunigo M."/>
            <person name="Schneider J."/>
            <person name="Jaenicke S."/>
            <person name="Goesmann A."/>
            <person name="Puehler A."/>
            <person name="Jaeger K.-E."/>
            <person name="Ernst J.F."/>
        </authorList>
    </citation>
    <scope>NUCLEOTIDE SEQUENCE [LARGE SCALE GENOMIC DNA]</scope>
    <source>
        <strain evidence="4">ATCC 18201 / CBS 1600 / BCRC 20928 / JCM 3617 / NBRC 0987 / NRRL Y-1542</strain>
    </source>
</reference>
<protein>
    <submittedName>
        <fullName evidence="2">RCY1 protein</fullName>
    </submittedName>
</protein>
<dbReference type="GO" id="GO:0006887">
    <property type="term" value="P:exocytosis"/>
    <property type="evidence" value="ECO:0007669"/>
    <property type="project" value="TreeGrafter"/>
</dbReference>
<name>A0A0H5C3B8_CYBJN</name>
<dbReference type="PANTHER" id="PTHR12100:SF1">
    <property type="entry name" value="RECYCLIN-1"/>
    <property type="match status" value="1"/>
</dbReference>
<dbReference type="InterPro" id="IPR048627">
    <property type="entry name" value="Sec10_HB"/>
</dbReference>
<dbReference type="STRING" id="983966.A0A0H5C3B8"/>
<gene>
    <name evidence="2" type="primary">RCY1</name>
    <name evidence="2" type="ORF">BN1211_2438</name>
    <name evidence="3" type="ORF">CYBJADRAFT_128675</name>
</gene>
<evidence type="ECO:0000313" key="4">
    <source>
        <dbReference type="Proteomes" id="UP000038830"/>
    </source>
</evidence>
<dbReference type="AlphaFoldDB" id="A0A0H5C3B8"/>
<dbReference type="Proteomes" id="UP000094389">
    <property type="component" value="Unassembled WGS sequence"/>
</dbReference>
<keyword evidence="5" id="KW-1185">Reference proteome</keyword>
<evidence type="ECO:0000313" key="3">
    <source>
        <dbReference type="EMBL" id="ODV72821.1"/>
    </source>
</evidence>
<dbReference type="EMBL" id="KV453933">
    <property type="protein sequence ID" value="ODV72821.1"/>
    <property type="molecule type" value="Genomic_DNA"/>
</dbReference>
<evidence type="ECO:0000313" key="5">
    <source>
        <dbReference type="Proteomes" id="UP000094389"/>
    </source>
</evidence>
<accession>A0A1E4S003</accession>
<accession>A0A0H5C3B8</accession>
<proteinExistence type="predicted"/>
<dbReference type="GeneID" id="30987182"/>
<dbReference type="Proteomes" id="UP000038830">
    <property type="component" value="Unassembled WGS sequence"/>
</dbReference>
<reference evidence="2" key="1">
    <citation type="submission" date="2014-12" db="EMBL/GenBank/DDBJ databases">
        <authorList>
            <person name="Jaenicke S."/>
        </authorList>
    </citation>
    <scope>NUCLEOTIDE SEQUENCE [LARGE SCALE GENOMIC DNA]</scope>
    <source>
        <strain evidence="2">CBS1600</strain>
    </source>
</reference>
<feature type="domain" description="Exocyst complex component Sec10-like alpha-helical bundle" evidence="1">
    <location>
        <begin position="174"/>
        <end position="744"/>
    </location>
</feature>
<dbReference type="GO" id="GO:0006893">
    <property type="term" value="P:Golgi to plasma membrane transport"/>
    <property type="evidence" value="ECO:0007669"/>
    <property type="project" value="TreeGrafter"/>
</dbReference>
<evidence type="ECO:0000313" key="2">
    <source>
        <dbReference type="EMBL" id="CEP22162.1"/>
    </source>
</evidence>
<sequence>MELLKTPTVVGSIGRHLSIGDRLSLQQVSEEVASALRPSDLDYYKARLSKTHIIYDPQFMDPLLLDEFDATTAFQVRKTSDPTKTCVLIHSLLTDYIKNLMALDLTDEDSYGSVFGSKMISEQDKARILVNLRKYADMDDADNVVYLETSDKVQNFLNKFTKIKFDEMRDNFDNQDYSIVALLVETLNILDQEENMVQFFKDENKFPYDFFPDTILDSGNQLDKEALSTVIQDLVKYFNDKSRVIDECFGQQLPVMLMYMESVLEKEIIGKFLSDECHKNMEIVPIVYYELLVNFVSNLNDSLNVGKNYKVMTRTFINLYFEPLVAQYLEETITLFEENSIEEINKFEKDYEEQDKLEQENIYKSILNEYNTDENKTNKFELLTSFTKMFSKSDSNAEEIKFKTNLEVITKNLKNLKNYINFELSSEIINQAKAKVDSVLVFESIDGSVIDKKRINEHIELIFIKLIGILEIYHVKPGFEKAIDVLNRYDPTEFKSLESLESLNTVEPLVKFTELINIGDLIYQMLEIFYENELVQKKILDKNEFLNNANQAKKRFEATLDNFVANGLNIGIDKLMDEIEFLFNTLQLPNDFNPKSEDIAVTINGPTKCAKTVVKLLSNHINLLNGSTEKGVIDVFQQEIGERFFQVIVKNIKKRQISTNGAIILICDLNLYYDFIVNTLRQKNITPYFAALKQVGQLYLISKDDSKELGKLIGDLSKFNGIFRQEEIYEFVTKRTDWLKVRKDVEKAMYGLGITDCVIM</sequence>
<dbReference type="OrthoDB" id="5554140at2759"/>
<dbReference type="GO" id="GO:0000145">
    <property type="term" value="C:exocyst"/>
    <property type="evidence" value="ECO:0007669"/>
    <property type="project" value="TreeGrafter"/>
</dbReference>
<dbReference type="InterPro" id="IPR009976">
    <property type="entry name" value="Sec10-like"/>
</dbReference>
<reference evidence="3 5" key="3">
    <citation type="journal article" date="2016" name="Proc. Natl. Acad. Sci. U.S.A.">
        <title>Comparative genomics of biotechnologically important yeasts.</title>
        <authorList>
            <person name="Riley R."/>
            <person name="Haridas S."/>
            <person name="Wolfe K.H."/>
            <person name="Lopes M.R."/>
            <person name="Hittinger C.T."/>
            <person name="Goeker M."/>
            <person name="Salamov A.A."/>
            <person name="Wisecaver J.H."/>
            <person name="Long T.M."/>
            <person name="Calvey C.H."/>
            <person name="Aerts A.L."/>
            <person name="Barry K.W."/>
            <person name="Choi C."/>
            <person name="Clum A."/>
            <person name="Coughlan A.Y."/>
            <person name="Deshpande S."/>
            <person name="Douglass A.P."/>
            <person name="Hanson S.J."/>
            <person name="Klenk H.-P."/>
            <person name="LaButti K.M."/>
            <person name="Lapidus A."/>
            <person name="Lindquist E.A."/>
            <person name="Lipzen A.M."/>
            <person name="Meier-Kolthoff J.P."/>
            <person name="Ohm R.A."/>
            <person name="Otillar R.P."/>
            <person name="Pangilinan J.L."/>
            <person name="Peng Y."/>
            <person name="Rokas A."/>
            <person name="Rosa C.A."/>
            <person name="Scheuner C."/>
            <person name="Sibirny A.A."/>
            <person name="Slot J.C."/>
            <person name="Stielow J.B."/>
            <person name="Sun H."/>
            <person name="Kurtzman C.P."/>
            <person name="Blackwell M."/>
            <person name="Grigoriev I.V."/>
            <person name="Jeffries T.W."/>
        </authorList>
    </citation>
    <scope>NUCLEOTIDE SEQUENCE [LARGE SCALE GENOMIC DNA]</scope>
    <source>
        <strain evidence="5">ATCC 18201 / CBS 1600 / BCRC 20928 / JCM 3617 / NBRC 0987 / NRRL Y-1542</strain>
        <strain evidence="3">NRRL Y-1542</strain>
    </source>
</reference>